<dbReference type="EMBL" id="CP001071">
    <property type="protein sequence ID" value="ACD04403.1"/>
    <property type="molecule type" value="Genomic_DNA"/>
</dbReference>
<dbReference type="HOGENOM" id="CLU_3323661_0_0_0"/>
<accession>B2UPC6</accession>
<dbReference type="KEGG" id="amu:Amuc_0566"/>
<keyword evidence="2" id="KW-1185">Reference proteome</keyword>
<evidence type="ECO:0000313" key="1">
    <source>
        <dbReference type="EMBL" id="ACD04403.1"/>
    </source>
</evidence>
<protein>
    <submittedName>
        <fullName evidence="1">Uncharacterized protein</fullName>
    </submittedName>
</protein>
<organism evidence="1 2">
    <name type="scientific">Akkermansia muciniphila (strain ATCC BAA-835 / DSM 22959 / JCM 33894 / BCRC 81048 / CCUG 64013 / CIP 107961 / Muc)</name>
    <dbReference type="NCBI Taxonomy" id="349741"/>
    <lineage>
        <taxon>Bacteria</taxon>
        <taxon>Pseudomonadati</taxon>
        <taxon>Verrucomicrobiota</taxon>
        <taxon>Verrucomicrobiia</taxon>
        <taxon>Verrucomicrobiales</taxon>
        <taxon>Akkermansiaceae</taxon>
        <taxon>Akkermansia</taxon>
    </lineage>
</organism>
<gene>
    <name evidence="1" type="ordered locus">Amuc_0566</name>
</gene>
<dbReference type="AlphaFoldDB" id="B2UPC6"/>
<evidence type="ECO:0000313" key="2">
    <source>
        <dbReference type="Proteomes" id="UP000001031"/>
    </source>
</evidence>
<proteinExistence type="predicted"/>
<name>B2UPC6_AKKM8</name>
<sequence length="38" mass="4281">MGKDGKECENNEWFPECPGDRNVAADGNNCYSLLFLSR</sequence>
<dbReference type="PaxDb" id="349741-Amuc_0566"/>
<dbReference type="Proteomes" id="UP000001031">
    <property type="component" value="Chromosome"/>
</dbReference>
<reference evidence="2" key="1">
    <citation type="journal article" date="2011" name="PLoS ONE">
        <title>The genome of Akkermansia muciniphila, a dedicated intestinal mucin degrader, and its use in exploring intestinal metagenomes.</title>
        <authorList>
            <person name="van Passel M.W."/>
            <person name="Kant R."/>
            <person name="Zoetendal E.G."/>
            <person name="Plugge C.M."/>
            <person name="Derrien M."/>
            <person name="Malfatti S.A."/>
            <person name="Chain P.S."/>
            <person name="Woyke T."/>
            <person name="Palva A."/>
            <person name="de Vos W.M."/>
            <person name="Smidt H."/>
        </authorList>
    </citation>
    <scope>NUCLEOTIDE SEQUENCE [LARGE SCALE GENOMIC DNA]</scope>
    <source>
        <strain evidence="2">ATCC BAA-835 / DSM 22959 / JCM 33894 / BCRC 81048 / CCUG 64013 / CIP 107961 / Muc</strain>
    </source>
</reference>